<gene>
    <name evidence="9" type="ORF">P8C59_000350</name>
</gene>
<dbReference type="Proteomes" id="UP001217918">
    <property type="component" value="Unassembled WGS sequence"/>
</dbReference>
<dbReference type="EMBL" id="JAQQPM010000001">
    <property type="protein sequence ID" value="KAK2066544.1"/>
    <property type="molecule type" value="Genomic_DNA"/>
</dbReference>
<dbReference type="PANTHER" id="PTHR31658:SF0">
    <property type="entry name" value="CONSERVED OLIGOMERIC GOLGI COMPLEX SUBUNIT 1"/>
    <property type="match status" value="1"/>
</dbReference>
<comment type="similarity">
    <text evidence="2">Belongs to the COG1 family.</text>
</comment>
<dbReference type="PANTHER" id="PTHR31658">
    <property type="entry name" value="CONSERVED OLIGOMERIC GOLGI COMPLEX SUBUNIT 1"/>
    <property type="match status" value="1"/>
</dbReference>
<evidence type="ECO:0000256" key="1">
    <source>
        <dbReference type="ARBA" id="ARBA00004395"/>
    </source>
</evidence>
<sequence length="849" mass="94223">MATPDLSTLSSAAQIFSSNYTLSQIRAIHKALHAQIDDQAARLRMRVGGSYRELLGTADTIVAMKADMDTVQTSLVRMGAQCGRAVVMGKNAGLARFIQEMDEDENGHATVDVDDEERGSRMQAARRTPPLGVLARVRLLDACVLAVSRLLRRAGTTVDEEGQIERGDRLVLAAKVLVLSRLLVKSFAGRFGDKSVASAVGTAEKTLKGLMRKLGRSIDRVLEHAGDHVVLDDVLKALSAYSLASSSGTREVLRHFLHVRRKAMVVTLQPDENERVRDVKDVVRCLKLYTKTLIHVQALVPFKLREALTALKKDTLLADGALRQMEGLRLDVFEPWCGDEIRYYKPFISADDLDGAQAREMLATWADEGSELLLQGLHKTLADVTDCKAIVEFRTRLFKLWIAEGSKAKGIDPSILLGQFREAVGKHMLKVVESKVSKLHLVGAEVSATLEAWETGVTDKRSSLWDVDSLDMDLSQGAACFAQDVAARMYGRNEAVSRAVASYSSWYRIIDDVGQVVDQLREQKWDDDIEEIEDEETIEQRQEMLSKDDPRKLSEHLNMSLVAAFRRLDDQLDALWKRSCQGENQGVMAMYLLRLLRDIRSKLPDLKGIKAFGTSLIPALHETLTSHVIRLPLEQFTTVALARREVIGKSLWEGTPSLPASLSPGAFRFLRDLSASMADVGSDLWSPKAVRVLKRRLDDELRQAWGQALASHSTTAVRTDEPASHAQGEQTEAQPPGGGAAAEEDKEPAGEEDARPQETSDETPMQQSRDPVDKDGEQTRTDVFTQWLFDVAYLQCSLALARPQESRLGGVEKEIYGKTALEGTDGRDRIHKQAQEYWKKTSLLFGLLS</sequence>
<proteinExistence type="inferred from homology"/>
<reference evidence="9" key="1">
    <citation type="journal article" date="2023" name="Mol. Plant Microbe Interact.">
        <title>Elucidating the Obligate Nature and Biological Capacity of an Invasive Fungal Corn Pathogen.</title>
        <authorList>
            <person name="MacCready J.S."/>
            <person name="Roggenkamp E.M."/>
            <person name="Gdanetz K."/>
            <person name="Chilvers M.I."/>
        </authorList>
    </citation>
    <scope>NUCLEOTIDE SEQUENCE</scope>
    <source>
        <strain evidence="9">PM02</strain>
    </source>
</reference>
<dbReference type="GO" id="GO:0015031">
    <property type="term" value="P:protein transport"/>
    <property type="evidence" value="ECO:0007669"/>
    <property type="project" value="UniProtKB-KW"/>
</dbReference>
<evidence type="ECO:0000313" key="9">
    <source>
        <dbReference type="EMBL" id="KAK2066544.1"/>
    </source>
</evidence>
<comment type="caution">
    <text evidence="9">The sequence shown here is derived from an EMBL/GenBank/DDBJ whole genome shotgun (WGS) entry which is preliminary data.</text>
</comment>
<evidence type="ECO:0000256" key="5">
    <source>
        <dbReference type="ARBA" id="ARBA00022927"/>
    </source>
</evidence>
<dbReference type="GO" id="GO:0006891">
    <property type="term" value="P:intra-Golgi vesicle-mediated transport"/>
    <property type="evidence" value="ECO:0007669"/>
    <property type="project" value="InterPro"/>
</dbReference>
<name>A0AAD9HVT2_9PEZI</name>
<evidence type="ECO:0000256" key="3">
    <source>
        <dbReference type="ARBA" id="ARBA00020978"/>
    </source>
</evidence>
<dbReference type="GO" id="GO:0017119">
    <property type="term" value="C:Golgi transport complex"/>
    <property type="evidence" value="ECO:0007669"/>
    <property type="project" value="InterPro"/>
</dbReference>
<evidence type="ECO:0000256" key="2">
    <source>
        <dbReference type="ARBA" id="ARBA00006653"/>
    </source>
</evidence>
<accession>A0AAD9HVT2</accession>
<dbReference type="AlphaFoldDB" id="A0AAD9HVT2"/>
<comment type="subcellular location">
    <subcellularLocation>
        <location evidence="1">Golgi apparatus membrane</location>
        <topology evidence="1">Peripheral membrane protein</topology>
    </subcellularLocation>
</comment>
<keyword evidence="7" id="KW-0472">Membrane</keyword>
<dbReference type="InterPro" id="IPR033370">
    <property type="entry name" value="COG1"/>
</dbReference>
<keyword evidence="5" id="KW-0653">Protein transport</keyword>
<dbReference type="GO" id="GO:0000139">
    <property type="term" value="C:Golgi membrane"/>
    <property type="evidence" value="ECO:0007669"/>
    <property type="project" value="UniProtKB-SubCell"/>
</dbReference>
<feature type="compositionally biased region" description="Basic and acidic residues" evidence="8">
    <location>
        <begin position="747"/>
        <end position="758"/>
    </location>
</feature>
<organism evidence="9 10">
    <name type="scientific">Phyllachora maydis</name>
    <dbReference type="NCBI Taxonomy" id="1825666"/>
    <lineage>
        <taxon>Eukaryota</taxon>
        <taxon>Fungi</taxon>
        <taxon>Dikarya</taxon>
        <taxon>Ascomycota</taxon>
        <taxon>Pezizomycotina</taxon>
        <taxon>Sordariomycetes</taxon>
        <taxon>Sordariomycetidae</taxon>
        <taxon>Phyllachorales</taxon>
        <taxon>Phyllachoraceae</taxon>
        <taxon>Phyllachora</taxon>
    </lineage>
</organism>
<feature type="region of interest" description="Disordered" evidence="8">
    <location>
        <begin position="709"/>
        <end position="777"/>
    </location>
</feature>
<protein>
    <recommendedName>
        <fullName evidence="3">Conserved oligomeric Golgi complex subunit 1</fullName>
    </recommendedName>
</protein>
<keyword evidence="6" id="KW-0333">Golgi apparatus</keyword>
<evidence type="ECO:0000256" key="8">
    <source>
        <dbReference type="SAM" id="MobiDB-lite"/>
    </source>
</evidence>
<evidence type="ECO:0000256" key="6">
    <source>
        <dbReference type="ARBA" id="ARBA00023034"/>
    </source>
</evidence>
<keyword evidence="4" id="KW-0813">Transport</keyword>
<evidence type="ECO:0000313" key="10">
    <source>
        <dbReference type="Proteomes" id="UP001217918"/>
    </source>
</evidence>
<keyword evidence="10" id="KW-1185">Reference proteome</keyword>
<dbReference type="Pfam" id="PF08700">
    <property type="entry name" value="VPS51_Exo84_N"/>
    <property type="match status" value="1"/>
</dbReference>
<evidence type="ECO:0000256" key="4">
    <source>
        <dbReference type="ARBA" id="ARBA00022448"/>
    </source>
</evidence>
<evidence type="ECO:0000256" key="7">
    <source>
        <dbReference type="ARBA" id="ARBA00023136"/>
    </source>
</evidence>